<dbReference type="AlphaFoldDB" id="A0A132NYW8"/>
<protein>
    <submittedName>
        <fullName evidence="6">Nucleolar protein Nop52</fullName>
    </submittedName>
</protein>
<evidence type="ECO:0000256" key="4">
    <source>
        <dbReference type="ARBA" id="ARBA00023242"/>
    </source>
</evidence>
<dbReference type="PANTHER" id="PTHR13026">
    <property type="entry name" value="NNP-1 PROTEIN NOVEL NUCLEAR PROTEIN 1 NOP52"/>
    <property type="match status" value="1"/>
</dbReference>
<keyword evidence="4" id="KW-0539">Nucleus</keyword>
<dbReference type="GO" id="GO:0030688">
    <property type="term" value="C:preribosome, small subunit precursor"/>
    <property type="evidence" value="ECO:0007669"/>
    <property type="project" value="InterPro"/>
</dbReference>
<accession>A0A132NYW8</accession>
<dbReference type="Proteomes" id="UP000070089">
    <property type="component" value="Unassembled WGS sequence"/>
</dbReference>
<evidence type="ECO:0000256" key="2">
    <source>
        <dbReference type="ARBA" id="ARBA00006374"/>
    </source>
</evidence>
<reference evidence="6 7" key="1">
    <citation type="journal article" date="2015" name="Mol. Biochem. Parasitol.">
        <title>Identification of polymorphic genes for use in assemblage B genotyping assays through comparative genomics of multiple assemblage B Giardia duodenalis isolates.</title>
        <authorList>
            <person name="Wielinga C."/>
            <person name="Thompson R.C."/>
            <person name="Monis P."/>
            <person name="Ryan U."/>
        </authorList>
    </citation>
    <scope>NUCLEOTIDE SEQUENCE [LARGE SCALE GENOMIC DNA]</scope>
    <source>
        <strain evidence="6 7">BAH15c1</strain>
    </source>
</reference>
<feature type="region of interest" description="Disordered" evidence="5">
    <location>
        <begin position="348"/>
        <end position="368"/>
    </location>
</feature>
<dbReference type="GO" id="GO:0006364">
    <property type="term" value="P:rRNA processing"/>
    <property type="evidence" value="ECO:0007669"/>
    <property type="project" value="UniProtKB-KW"/>
</dbReference>
<dbReference type="VEuPathDB" id="GiardiaDB:QR46_0694"/>
<evidence type="ECO:0000313" key="6">
    <source>
        <dbReference type="EMBL" id="KWX15258.1"/>
    </source>
</evidence>
<sequence length="540" mass="62342">MSSEGIPSLDINKLVWELASDKKSIRHTAFDTVYDGLALQTRREPLDYLAMMRLWKGLYYLLWKEDKVDMQFELCKRISGLIHMLPEPSPEEERVFMKFAGVDDEGSPNDDGSDYDDTADYGGQAVLFARCGLETLCREWPSVDYLRQSKIMRLVRDFVYALIERILSNYDESIVEASMLIHTVSLVLLSNSRIVQQASPKSLVIHFSDVWTDGVRRGLKQTHESQPFTEEKLSHLLSPWIEYVVSSTDKEVSESIGTNIFSRVTDTSYKPPENFAEYLQDSEEHEDSDSDHNVSLLQLVRSQAKKAESLEEQTQGLSTKCELNIRKIRRPWEKRMRGHVGSYRYAEKDPHARPGVATEESSDSTENRVEYRRRNRSLSNSEILNIFASELQEIQEWWKANSDTILEGLAEENKEPAPKRTLRKEERAFLEAKQYLNRSIYNKYKTELHNVRVSRRGLLIYDPKVHERMLRTEDYAVIKPVLLSQLDPEELEKLFGANSGILDELSATIGASRFYAREDMEDTDSIDADRESSNSEEDMS</sequence>
<comment type="subcellular location">
    <subcellularLocation>
        <location evidence="1">Nucleus</location>
    </subcellularLocation>
</comment>
<comment type="similarity">
    <text evidence="2">Belongs to the RRP1 family.</text>
</comment>
<evidence type="ECO:0000313" key="7">
    <source>
        <dbReference type="Proteomes" id="UP000070089"/>
    </source>
</evidence>
<dbReference type="PANTHER" id="PTHR13026:SF0">
    <property type="entry name" value="RIBOSOMAL RNA PROCESSING 1B"/>
    <property type="match status" value="1"/>
</dbReference>
<dbReference type="GO" id="GO:0005634">
    <property type="term" value="C:nucleus"/>
    <property type="evidence" value="ECO:0007669"/>
    <property type="project" value="UniProtKB-SubCell"/>
</dbReference>
<feature type="region of interest" description="Disordered" evidence="5">
    <location>
        <begin position="520"/>
        <end position="540"/>
    </location>
</feature>
<comment type="caution">
    <text evidence="6">The sequence shown here is derived from an EMBL/GenBank/DDBJ whole genome shotgun (WGS) entry which is preliminary data.</text>
</comment>
<gene>
    <name evidence="6" type="ORF">QR46_0694</name>
</gene>
<evidence type="ECO:0000256" key="5">
    <source>
        <dbReference type="SAM" id="MobiDB-lite"/>
    </source>
</evidence>
<proteinExistence type="inferred from homology"/>
<dbReference type="InterPro" id="IPR010301">
    <property type="entry name" value="RRP1"/>
</dbReference>
<keyword evidence="3" id="KW-0698">rRNA processing</keyword>
<name>A0A132NYW8_GIAIN</name>
<dbReference type="OrthoDB" id="2019504at2759"/>
<organism evidence="6 7">
    <name type="scientific">Giardia duodenalis assemblage B</name>
    <dbReference type="NCBI Taxonomy" id="1394984"/>
    <lineage>
        <taxon>Eukaryota</taxon>
        <taxon>Metamonada</taxon>
        <taxon>Diplomonadida</taxon>
        <taxon>Hexamitidae</taxon>
        <taxon>Giardiinae</taxon>
        <taxon>Giardia</taxon>
    </lineage>
</organism>
<dbReference type="EMBL" id="JXTI01000011">
    <property type="protein sequence ID" value="KWX15258.1"/>
    <property type="molecule type" value="Genomic_DNA"/>
</dbReference>
<evidence type="ECO:0000256" key="1">
    <source>
        <dbReference type="ARBA" id="ARBA00004123"/>
    </source>
</evidence>
<dbReference type="Pfam" id="PF05997">
    <property type="entry name" value="Nop52"/>
    <property type="match status" value="1"/>
</dbReference>
<evidence type="ECO:0000256" key="3">
    <source>
        <dbReference type="ARBA" id="ARBA00022552"/>
    </source>
</evidence>